<organism evidence="1 2">
    <name type="scientific">Candidatus Yanofskybacteria bacterium RIFCSPHIGHO2_02_FULL_41_11</name>
    <dbReference type="NCBI Taxonomy" id="1802675"/>
    <lineage>
        <taxon>Bacteria</taxon>
        <taxon>Candidatus Yanofskyibacteriota</taxon>
    </lineage>
</organism>
<evidence type="ECO:0000313" key="2">
    <source>
        <dbReference type="Proteomes" id="UP000177167"/>
    </source>
</evidence>
<dbReference type="AlphaFoldDB" id="A0A1F8F8T2"/>
<gene>
    <name evidence="1" type="ORF">A3J46_02320</name>
</gene>
<reference evidence="1 2" key="1">
    <citation type="journal article" date="2016" name="Nat. Commun.">
        <title>Thousands of microbial genomes shed light on interconnected biogeochemical processes in an aquifer system.</title>
        <authorList>
            <person name="Anantharaman K."/>
            <person name="Brown C.T."/>
            <person name="Hug L.A."/>
            <person name="Sharon I."/>
            <person name="Castelle C.J."/>
            <person name="Probst A.J."/>
            <person name="Thomas B.C."/>
            <person name="Singh A."/>
            <person name="Wilkins M.J."/>
            <person name="Karaoz U."/>
            <person name="Brodie E.L."/>
            <person name="Williams K.H."/>
            <person name="Hubbard S.S."/>
            <person name="Banfield J.F."/>
        </authorList>
    </citation>
    <scope>NUCLEOTIDE SEQUENCE [LARGE SCALE GENOMIC DNA]</scope>
</reference>
<protein>
    <submittedName>
        <fullName evidence="1">Uncharacterized protein</fullName>
    </submittedName>
</protein>
<dbReference type="EMBL" id="MGJP01000032">
    <property type="protein sequence ID" value="OGN09572.1"/>
    <property type="molecule type" value="Genomic_DNA"/>
</dbReference>
<evidence type="ECO:0000313" key="1">
    <source>
        <dbReference type="EMBL" id="OGN09572.1"/>
    </source>
</evidence>
<name>A0A1F8F8T2_9BACT</name>
<dbReference type="Proteomes" id="UP000177167">
    <property type="component" value="Unassembled WGS sequence"/>
</dbReference>
<sequence length="59" mass="6686">MLVTKCDICKKEIEKEAVFASVGSSFLSNHQAFCLNCGKPLVNFLRKINKNKNGKQKRK</sequence>
<proteinExistence type="predicted"/>
<comment type="caution">
    <text evidence="1">The sequence shown here is derived from an EMBL/GenBank/DDBJ whole genome shotgun (WGS) entry which is preliminary data.</text>
</comment>
<accession>A0A1F8F8T2</accession>